<dbReference type="AlphaFoldDB" id="A0A0F4YR95"/>
<feature type="compositionally biased region" description="Basic and acidic residues" evidence="1">
    <location>
        <begin position="85"/>
        <end position="106"/>
    </location>
</feature>
<accession>A0A0F4YR95</accession>
<dbReference type="Proteomes" id="UP000053958">
    <property type="component" value="Unassembled WGS sequence"/>
</dbReference>
<feature type="region of interest" description="Disordered" evidence="1">
    <location>
        <begin position="1"/>
        <end position="39"/>
    </location>
</feature>
<organism evidence="2 3">
    <name type="scientific">Rasamsonia emersonii (strain ATCC 16479 / CBS 393.64 / IMI 116815)</name>
    <dbReference type="NCBI Taxonomy" id="1408163"/>
    <lineage>
        <taxon>Eukaryota</taxon>
        <taxon>Fungi</taxon>
        <taxon>Dikarya</taxon>
        <taxon>Ascomycota</taxon>
        <taxon>Pezizomycotina</taxon>
        <taxon>Eurotiomycetes</taxon>
        <taxon>Eurotiomycetidae</taxon>
        <taxon>Eurotiales</taxon>
        <taxon>Trichocomaceae</taxon>
        <taxon>Rasamsonia</taxon>
    </lineage>
</organism>
<feature type="region of interest" description="Disordered" evidence="1">
    <location>
        <begin position="67"/>
        <end position="115"/>
    </location>
</feature>
<evidence type="ECO:0000256" key="1">
    <source>
        <dbReference type="SAM" id="MobiDB-lite"/>
    </source>
</evidence>
<protein>
    <submittedName>
        <fullName evidence="2">Uncharacterized protein</fullName>
    </submittedName>
</protein>
<proteinExistence type="predicted"/>
<dbReference type="GeneID" id="25317515"/>
<feature type="compositionally biased region" description="Basic and acidic residues" evidence="1">
    <location>
        <begin position="1"/>
        <end position="23"/>
    </location>
</feature>
<sequence length="115" mass="12842">MTKAKNGEVEKRKVGWLQDEGRKSLSHQDPCAYSRDVDGSRKLAGGTALGRQVTTAAVAIMLNAQRGRPEAARANKNSNNSDSQRQAREEARNWRRGDRLAVDRHSGRCRRATRL</sequence>
<gene>
    <name evidence="2" type="ORF">T310_5170</name>
</gene>
<name>A0A0F4YR95_RASE3</name>
<evidence type="ECO:0000313" key="2">
    <source>
        <dbReference type="EMBL" id="KKA20807.1"/>
    </source>
</evidence>
<comment type="caution">
    <text evidence="2">The sequence shown here is derived from an EMBL/GenBank/DDBJ whole genome shotgun (WGS) entry which is preliminary data.</text>
</comment>
<keyword evidence="3" id="KW-1185">Reference proteome</keyword>
<feature type="compositionally biased region" description="Polar residues" evidence="1">
    <location>
        <begin position="75"/>
        <end position="84"/>
    </location>
</feature>
<evidence type="ECO:0000313" key="3">
    <source>
        <dbReference type="Proteomes" id="UP000053958"/>
    </source>
</evidence>
<dbReference type="RefSeq" id="XP_013327419.1">
    <property type="nucleotide sequence ID" value="XM_013471965.1"/>
</dbReference>
<reference evidence="2 3" key="1">
    <citation type="submission" date="2015-04" db="EMBL/GenBank/DDBJ databases">
        <authorList>
            <person name="Heijne W.H."/>
            <person name="Fedorova N.D."/>
            <person name="Nierman W.C."/>
            <person name="Vollebregt A.W."/>
            <person name="Zhao Z."/>
            <person name="Wu L."/>
            <person name="Kumar M."/>
            <person name="Stam H."/>
            <person name="van den Berg M.A."/>
            <person name="Pel H.J."/>
        </authorList>
    </citation>
    <scope>NUCLEOTIDE SEQUENCE [LARGE SCALE GENOMIC DNA]</scope>
    <source>
        <strain evidence="2 3">CBS 393.64</strain>
    </source>
</reference>
<dbReference type="EMBL" id="LASV01000230">
    <property type="protein sequence ID" value="KKA20807.1"/>
    <property type="molecule type" value="Genomic_DNA"/>
</dbReference>